<proteinExistence type="predicted"/>
<feature type="chain" id="PRO_5043348591" evidence="1">
    <location>
        <begin position="27"/>
        <end position="75"/>
    </location>
</feature>
<evidence type="ECO:0000313" key="2">
    <source>
        <dbReference type="EMBL" id="CAL1390875.1"/>
    </source>
</evidence>
<sequence>MKSSMLFLVVTALLFSVAVLPPPCHGGAVEPLDCYSDCMDKCPGRTQACSAQCNIECDPDSLVKKIGKYGVGSKK</sequence>
<gene>
    <name evidence="2" type="ORF">LTRI10_LOCUS31631</name>
</gene>
<accession>A0AAV2EZY0</accession>
<protein>
    <submittedName>
        <fullName evidence="2">Uncharacterized protein</fullName>
    </submittedName>
</protein>
<evidence type="ECO:0000313" key="3">
    <source>
        <dbReference type="Proteomes" id="UP001497516"/>
    </source>
</evidence>
<feature type="signal peptide" evidence="1">
    <location>
        <begin position="1"/>
        <end position="26"/>
    </location>
</feature>
<dbReference type="AlphaFoldDB" id="A0AAV2EZY0"/>
<reference evidence="2 3" key="1">
    <citation type="submission" date="2024-04" db="EMBL/GenBank/DDBJ databases">
        <authorList>
            <person name="Fracassetti M."/>
        </authorList>
    </citation>
    <scope>NUCLEOTIDE SEQUENCE [LARGE SCALE GENOMIC DNA]</scope>
</reference>
<keyword evidence="3" id="KW-1185">Reference proteome</keyword>
<keyword evidence="1" id="KW-0732">Signal</keyword>
<dbReference type="Proteomes" id="UP001497516">
    <property type="component" value="Chromosome 5"/>
</dbReference>
<dbReference type="EMBL" id="OZ034818">
    <property type="protein sequence ID" value="CAL1390875.1"/>
    <property type="molecule type" value="Genomic_DNA"/>
</dbReference>
<name>A0AAV2EZY0_9ROSI</name>
<organism evidence="2 3">
    <name type="scientific">Linum trigynum</name>
    <dbReference type="NCBI Taxonomy" id="586398"/>
    <lineage>
        <taxon>Eukaryota</taxon>
        <taxon>Viridiplantae</taxon>
        <taxon>Streptophyta</taxon>
        <taxon>Embryophyta</taxon>
        <taxon>Tracheophyta</taxon>
        <taxon>Spermatophyta</taxon>
        <taxon>Magnoliopsida</taxon>
        <taxon>eudicotyledons</taxon>
        <taxon>Gunneridae</taxon>
        <taxon>Pentapetalae</taxon>
        <taxon>rosids</taxon>
        <taxon>fabids</taxon>
        <taxon>Malpighiales</taxon>
        <taxon>Linaceae</taxon>
        <taxon>Linum</taxon>
    </lineage>
</organism>
<evidence type="ECO:0000256" key="1">
    <source>
        <dbReference type="SAM" id="SignalP"/>
    </source>
</evidence>